<keyword evidence="4" id="KW-1185">Reference proteome</keyword>
<dbReference type="InParanoid" id="A0A2K1IJ97"/>
<reference evidence="3" key="3">
    <citation type="submission" date="2020-12" db="UniProtKB">
        <authorList>
            <consortium name="EnsemblPlants"/>
        </authorList>
    </citation>
    <scope>IDENTIFICATION</scope>
</reference>
<gene>
    <name evidence="2" type="ORF">PHYPA_028043</name>
</gene>
<evidence type="ECO:0000313" key="3">
    <source>
        <dbReference type="EnsemblPlants" id="PAC:32950453.CDS.1"/>
    </source>
</evidence>
<accession>A0A2K1IJ97</accession>
<evidence type="ECO:0000313" key="2">
    <source>
        <dbReference type="EMBL" id="PNR29350.1"/>
    </source>
</evidence>
<reference evidence="2 4" key="2">
    <citation type="journal article" date="2018" name="Plant J.">
        <title>The Physcomitrella patens chromosome-scale assembly reveals moss genome structure and evolution.</title>
        <authorList>
            <person name="Lang D."/>
            <person name="Ullrich K.K."/>
            <person name="Murat F."/>
            <person name="Fuchs J."/>
            <person name="Jenkins J."/>
            <person name="Haas F.B."/>
            <person name="Piednoel M."/>
            <person name="Gundlach H."/>
            <person name="Van Bel M."/>
            <person name="Meyberg R."/>
            <person name="Vives C."/>
            <person name="Morata J."/>
            <person name="Symeonidi A."/>
            <person name="Hiss M."/>
            <person name="Muchero W."/>
            <person name="Kamisugi Y."/>
            <person name="Saleh O."/>
            <person name="Blanc G."/>
            <person name="Decker E.L."/>
            <person name="van Gessel N."/>
            <person name="Grimwood J."/>
            <person name="Hayes R.D."/>
            <person name="Graham S.W."/>
            <person name="Gunter L.E."/>
            <person name="McDaniel S.F."/>
            <person name="Hoernstein S.N.W."/>
            <person name="Larsson A."/>
            <person name="Li F.W."/>
            <person name="Perroud P.F."/>
            <person name="Phillips J."/>
            <person name="Ranjan P."/>
            <person name="Rokshar D.S."/>
            <person name="Rothfels C.J."/>
            <person name="Schneider L."/>
            <person name="Shu S."/>
            <person name="Stevenson D.W."/>
            <person name="Thummler F."/>
            <person name="Tillich M."/>
            <person name="Villarreal Aguilar J.C."/>
            <person name="Widiez T."/>
            <person name="Wong G.K."/>
            <person name="Wymore A."/>
            <person name="Zhang Y."/>
            <person name="Zimmer A.D."/>
            <person name="Quatrano R.S."/>
            <person name="Mayer K.F.X."/>
            <person name="Goodstein D."/>
            <person name="Casacuberta J.M."/>
            <person name="Vandepoele K."/>
            <person name="Reski R."/>
            <person name="Cuming A.C."/>
            <person name="Tuskan G.A."/>
            <person name="Maumus F."/>
            <person name="Salse J."/>
            <person name="Schmutz J."/>
            <person name="Rensing S.A."/>
        </authorList>
    </citation>
    <scope>NUCLEOTIDE SEQUENCE [LARGE SCALE GENOMIC DNA]</scope>
    <source>
        <strain evidence="3 4">cv. Gransden 2004</strain>
    </source>
</reference>
<feature type="region of interest" description="Disordered" evidence="1">
    <location>
        <begin position="1"/>
        <end position="48"/>
    </location>
</feature>
<reference evidence="2 4" key="1">
    <citation type="journal article" date="2008" name="Science">
        <title>The Physcomitrella genome reveals evolutionary insights into the conquest of land by plants.</title>
        <authorList>
            <person name="Rensing S."/>
            <person name="Lang D."/>
            <person name="Zimmer A."/>
            <person name="Terry A."/>
            <person name="Salamov A."/>
            <person name="Shapiro H."/>
            <person name="Nishiyama T."/>
            <person name="Perroud P.-F."/>
            <person name="Lindquist E."/>
            <person name="Kamisugi Y."/>
            <person name="Tanahashi T."/>
            <person name="Sakakibara K."/>
            <person name="Fujita T."/>
            <person name="Oishi K."/>
            <person name="Shin-I T."/>
            <person name="Kuroki Y."/>
            <person name="Toyoda A."/>
            <person name="Suzuki Y."/>
            <person name="Hashimoto A."/>
            <person name="Yamaguchi K."/>
            <person name="Sugano A."/>
            <person name="Kohara Y."/>
            <person name="Fujiyama A."/>
            <person name="Anterola A."/>
            <person name="Aoki S."/>
            <person name="Ashton N."/>
            <person name="Barbazuk W.B."/>
            <person name="Barker E."/>
            <person name="Bennetzen J."/>
            <person name="Bezanilla M."/>
            <person name="Blankenship R."/>
            <person name="Cho S.H."/>
            <person name="Dutcher S."/>
            <person name="Estelle M."/>
            <person name="Fawcett J.A."/>
            <person name="Gundlach H."/>
            <person name="Hanada K."/>
            <person name="Heyl A."/>
            <person name="Hicks K.A."/>
            <person name="Hugh J."/>
            <person name="Lohr M."/>
            <person name="Mayer K."/>
            <person name="Melkozernov A."/>
            <person name="Murata T."/>
            <person name="Nelson D."/>
            <person name="Pils B."/>
            <person name="Prigge M."/>
            <person name="Reiss B."/>
            <person name="Renner T."/>
            <person name="Rombauts S."/>
            <person name="Rushton P."/>
            <person name="Sanderfoot A."/>
            <person name="Schween G."/>
            <person name="Shiu S.-H."/>
            <person name="Stueber K."/>
            <person name="Theodoulou F.L."/>
            <person name="Tu H."/>
            <person name="Van de Peer Y."/>
            <person name="Verrier P.J."/>
            <person name="Waters E."/>
            <person name="Wood A."/>
            <person name="Yang L."/>
            <person name="Cove D."/>
            <person name="Cuming A."/>
            <person name="Hasebe M."/>
            <person name="Lucas S."/>
            <person name="Mishler D.B."/>
            <person name="Reski R."/>
            <person name="Grigoriev I."/>
            <person name="Quatrano R.S."/>
            <person name="Boore J.L."/>
        </authorList>
    </citation>
    <scope>NUCLEOTIDE SEQUENCE [LARGE SCALE GENOMIC DNA]</scope>
    <source>
        <strain evidence="3 4">cv. Gransden 2004</strain>
    </source>
</reference>
<dbReference type="Proteomes" id="UP000006727">
    <property type="component" value="Chromosome 23"/>
</dbReference>
<evidence type="ECO:0000313" key="4">
    <source>
        <dbReference type="Proteomes" id="UP000006727"/>
    </source>
</evidence>
<feature type="compositionally biased region" description="Basic and acidic residues" evidence="1">
    <location>
        <begin position="30"/>
        <end position="45"/>
    </location>
</feature>
<name>A0A2K1IJ97_PHYPA</name>
<protein>
    <submittedName>
        <fullName evidence="2 3">Uncharacterized protein</fullName>
    </submittedName>
</protein>
<dbReference type="Gramene" id="Pp3c23_13851V3.1">
    <property type="protein sequence ID" value="PAC:32950453.CDS.1"/>
    <property type="gene ID" value="Pp3c23_13851"/>
</dbReference>
<sequence length="70" mass="8163">MLRTKKHSRWSSNTPNRTSPTAIRKKNREKKQEGQGESGREEKARTNCRPKFCRIASLLFNRRNPIPLGI</sequence>
<organism evidence="2">
    <name type="scientific">Physcomitrium patens</name>
    <name type="common">Spreading-leaved earth moss</name>
    <name type="synonym">Physcomitrella patens</name>
    <dbReference type="NCBI Taxonomy" id="3218"/>
    <lineage>
        <taxon>Eukaryota</taxon>
        <taxon>Viridiplantae</taxon>
        <taxon>Streptophyta</taxon>
        <taxon>Embryophyta</taxon>
        <taxon>Bryophyta</taxon>
        <taxon>Bryophytina</taxon>
        <taxon>Bryopsida</taxon>
        <taxon>Funariidae</taxon>
        <taxon>Funariales</taxon>
        <taxon>Funariaceae</taxon>
        <taxon>Physcomitrium</taxon>
    </lineage>
</organism>
<evidence type="ECO:0000256" key="1">
    <source>
        <dbReference type="SAM" id="MobiDB-lite"/>
    </source>
</evidence>
<feature type="compositionally biased region" description="Polar residues" evidence="1">
    <location>
        <begin position="10"/>
        <end position="21"/>
    </location>
</feature>
<dbReference type="EMBL" id="ABEU02000023">
    <property type="protein sequence ID" value="PNR29350.1"/>
    <property type="molecule type" value="Genomic_DNA"/>
</dbReference>
<dbReference type="EnsemblPlants" id="Pp3c23_13851V3.1">
    <property type="protein sequence ID" value="PAC:32950453.CDS.1"/>
    <property type="gene ID" value="Pp3c23_13851"/>
</dbReference>
<dbReference type="AlphaFoldDB" id="A0A2K1IJ97"/>
<proteinExistence type="predicted"/>